<dbReference type="EMBL" id="LUCM01009708">
    <property type="protein sequence ID" value="KAA0186504.1"/>
    <property type="molecule type" value="Genomic_DNA"/>
</dbReference>
<dbReference type="Proteomes" id="UP000728185">
    <property type="component" value="Unassembled WGS sequence"/>
</dbReference>
<reference evidence="2" key="1">
    <citation type="submission" date="2019-05" db="EMBL/GenBank/DDBJ databases">
        <title>Annotation for the trematode Fasciolopsis buski.</title>
        <authorList>
            <person name="Choi Y.-J."/>
        </authorList>
    </citation>
    <scope>NUCLEOTIDE SEQUENCE</scope>
    <source>
        <strain evidence="2">HT</strain>
        <tissue evidence="2">Whole worm</tissue>
    </source>
</reference>
<evidence type="ECO:0000256" key="1">
    <source>
        <dbReference type="SAM" id="Phobius"/>
    </source>
</evidence>
<sequence>METSIIFGVLHPSYKTYKAIKKRDYQEVVRSTWSLNRFLQVILGMYWVVFSIFTTIELVTDIFLGCIIYRKLIHPELSKRETDIDDAIQKAAEHGYTKVVEFGAKGLNYAAKTVLSTALMVSRLEVLGSILM</sequence>
<keyword evidence="1" id="KW-0812">Transmembrane</keyword>
<dbReference type="InterPro" id="IPR004345">
    <property type="entry name" value="TB2_DP1_HVA22"/>
</dbReference>
<keyword evidence="1" id="KW-0472">Membrane</keyword>
<dbReference type="PANTHER" id="PTHR12300:SF117">
    <property type="entry name" value="LP05237P-RELATED"/>
    <property type="match status" value="1"/>
</dbReference>
<dbReference type="GO" id="GO:0008017">
    <property type="term" value="F:microtubule binding"/>
    <property type="evidence" value="ECO:0007669"/>
    <property type="project" value="TreeGrafter"/>
</dbReference>
<keyword evidence="1" id="KW-1133">Transmembrane helix</keyword>
<evidence type="ECO:0000313" key="3">
    <source>
        <dbReference type="Proteomes" id="UP000728185"/>
    </source>
</evidence>
<proteinExistence type="predicted"/>
<protein>
    <submittedName>
        <fullName evidence="2">Receptor expression-enhancing protein</fullName>
    </submittedName>
</protein>
<comment type="caution">
    <text evidence="2">The sequence shown here is derived from an EMBL/GenBank/DDBJ whole genome shotgun (WGS) entry which is preliminary data.</text>
</comment>
<dbReference type="GO" id="GO:0005881">
    <property type="term" value="C:cytoplasmic microtubule"/>
    <property type="evidence" value="ECO:0007669"/>
    <property type="project" value="TreeGrafter"/>
</dbReference>
<dbReference type="PANTHER" id="PTHR12300">
    <property type="entry name" value="HVA22-LIKE PROTEINS"/>
    <property type="match status" value="1"/>
</dbReference>
<feature type="transmembrane region" description="Helical" evidence="1">
    <location>
        <begin position="45"/>
        <end position="69"/>
    </location>
</feature>
<dbReference type="OrthoDB" id="10009287at2759"/>
<dbReference type="AlphaFoldDB" id="A0A8E0RL99"/>
<dbReference type="GO" id="GO:0071786">
    <property type="term" value="P:endoplasmic reticulum tubular network organization"/>
    <property type="evidence" value="ECO:0007669"/>
    <property type="project" value="TreeGrafter"/>
</dbReference>
<dbReference type="GO" id="GO:0071782">
    <property type="term" value="C:endoplasmic reticulum tubular network"/>
    <property type="evidence" value="ECO:0007669"/>
    <property type="project" value="TreeGrafter"/>
</dbReference>
<organism evidence="2 3">
    <name type="scientific">Fasciolopsis buskii</name>
    <dbReference type="NCBI Taxonomy" id="27845"/>
    <lineage>
        <taxon>Eukaryota</taxon>
        <taxon>Metazoa</taxon>
        <taxon>Spiralia</taxon>
        <taxon>Lophotrochozoa</taxon>
        <taxon>Platyhelminthes</taxon>
        <taxon>Trematoda</taxon>
        <taxon>Digenea</taxon>
        <taxon>Plagiorchiida</taxon>
        <taxon>Echinostomata</taxon>
        <taxon>Echinostomatoidea</taxon>
        <taxon>Fasciolidae</taxon>
        <taxon>Fasciolopsis</taxon>
    </lineage>
</organism>
<evidence type="ECO:0000313" key="2">
    <source>
        <dbReference type="EMBL" id="KAA0186504.1"/>
    </source>
</evidence>
<name>A0A8E0RL99_9TREM</name>
<gene>
    <name evidence="2" type="ORF">FBUS_01356</name>
</gene>
<keyword evidence="2" id="KW-0675">Receptor</keyword>
<keyword evidence="3" id="KW-1185">Reference proteome</keyword>
<accession>A0A8E0RL99</accession>
<dbReference type="GO" id="GO:0005789">
    <property type="term" value="C:endoplasmic reticulum membrane"/>
    <property type="evidence" value="ECO:0007669"/>
    <property type="project" value="TreeGrafter"/>
</dbReference>